<dbReference type="NCBIfam" id="TIGR02384">
    <property type="entry name" value="RelB_DinJ"/>
    <property type="match status" value="1"/>
</dbReference>
<proteinExistence type="predicted"/>
<dbReference type="InterPro" id="IPR013321">
    <property type="entry name" value="Arc_rbn_hlx_hlx"/>
</dbReference>
<evidence type="ECO:0000313" key="2">
    <source>
        <dbReference type="Proteomes" id="UP000290106"/>
    </source>
</evidence>
<name>A0A4Q1RHC9_9FIRM</name>
<dbReference type="AlphaFoldDB" id="A0A4Q1RHC9"/>
<gene>
    <name evidence="1" type="ORF">ETP43_07170</name>
</gene>
<dbReference type="InterPro" id="IPR007337">
    <property type="entry name" value="RelB/DinJ"/>
</dbReference>
<evidence type="ECO:0000313" key="1">
    <source>
        <dbReference type="EMBL" id="RXS75022.1"/>
    </source>
</evidence>
<dbReference type="EMBL" id="SDKC01000001">
    <property type="protein sequence ID" value="RXS75022.1"/>
    <property type="molecule type" value="Genomic_DNA"/>
</dbReference>
<dbReference type="GO" id="GO:0006355">
    <property type="term" value="P:regulation of DNA-templated transcription"/>
    <property type="evidence" value="ECO:0007669"/>
    <property type="project" value="InterPro"/>
</dbReference>
<dbReference type="RefSeq" id="WP_129257534.1">
    <property type="nucleotide sequence ID" value="NZ_SDKC01000001.1"/>
</dbReference>
<reference evidence="1 2" key="1">
    <citation type="submission" date="2019-01" db="EMBL/GenBank/DDBJ databases">
        <title>Blautia sp. nov. KGMB01111 isolated human feces.</title>
        <authorList>
            <person name="Park J.-E."/>
            <person name="Kim J.-S."/>
            <person name="Park S.-H."/>
        </authorList>
    </citation>
    <scope>NUCLEOTIDE SEQUENCE [LARGE SCALE GENOMIC DNA]</scope>
    <source>
        <strain evidence="1 2">KGMB01111</strain>
    </source>
</reference>
<comment type="caution">
    <text evidence="1">The sequence shown here is derived from an EMBL/GenBank/DDBJ whole genome shotgun (WGS) entry which is preliminary data.</text>
</comment>
<sequence length="101" mass="11140">MCRFYGCSANVTARVQPEIKRQAEAILDKIGLPVSVLIDTLYRQIIMTGGVPYSLTVPNLPTRDSMTDAEFNAMMEKGYHQAKTGEGLSVDEAFAKIREGI</sequence>
<dbReference type="OrthoDB" id="9804867at2"/>
<dbReference type="Gene3D" id="1.10.1220.10">
    <property type="entry name" value="Met repressor-like"/>
    <property type="match status" value="1"/>
</dbReference>
<accession>A0A4Q1RHC9</accession>
<dbReference type="Proteomes" id="UP000290106">
    <property type="component" value="Unassembled WGS sequence"/>
</dbReference>
<protein>
    <submittedName>
        <fullName evidence="1">Type II toxin-antitoxin system RelB/DinJ family antitoxin</fullName>
    </submittedName>
</protein>
<organism evidence="1 2">
    <name type="scientific">Blautia faecicola</name>
    <dbReference type="NCBI Taxonomy" id="2509240"/>
    <lineage>
        <taxon>Bacteria</taxon>
        <taxon>Bacillati</taxon>
        <taxon>Bacillota</taxon>
        <taxon>Clostridia</taxon>
        <taxon>Lachnospirales</taxon>
        <taxon>Lachnospiraceae</taxon>
        <taxon>Blautia</taxon>
    </lineage>
</organism>
<dbReference type="Pfam" id="PF04221">
    <property type="entry name" value="RelB"/>
    <property type="match status" value="1"/>
</dbReference>
<keyword evidence="2" id="KW-1185">Reference proteome</keyword>